<dbReference type="EMBL" id="AE009952">
    <property type="protein sequence ID" value="AAM86165.1"/>
    <property type="molecule type" value="Genomic_DNA"/>
</dbReference>
<evidence type="ECO:0000313" key="1">
    <source>
        <dbReference type="EMBL" id="AAM86165.1"/>
    </source>
</evidence>
<reference evidence="1 2" key="1">
    <citation type="journal article" date="2002" name="J. Bacteriol.">
        <title>Genome sequence of Yersinia pestis KIM.</title>
        <authorList>
            <person name="Deng W."/>
            <person name="Burland V."/>
            <person name="Plunkett G.III."/>
            <person name="Boutin A."/>
            <person name="Mayhew G.F."/>
            <person name="Liss P."/>
            <person name="Perna N.T."/>
            <person name="Rose D.J."/>
            <person name="Mau B."/>
            <person name="Zhou S."/>
            <person name="Schwartz D.C."/>
            <person name="Fetherston J.D."/>
            <person name="Lindler L.E."/>
            <person name="Brubaker R.R."/>
            <person name="Plana G.V."/>
            <person name="Straley S.C."/>
            <person name="McDonough K.A."/>
            <person name="Nilles M.L."/>
            <person name="Matson J.S."/>
            <person name="Blattner F.R."/>
            <person name="Perry R.D."/>
        </authorList>
    </citation>
    <scope>NUCLEOTIDE SEQUENCE [LARGE SCALE GENOMIC DNA]</scope>
    <source>
        <strain evidence="2">KIM10+ / Biovar Mediaevalis</strain>
    </source>
</reference>
<sequence>MFDAIGFGQMFQFKAGQAIIIFGPNNTFWAQGIAGAHHIQQIPTGISPLPTVGIRIIKITIENVATDFIIKTNIVVAEDTGAGYRKGLVYLAGKLSFIDPVG</sequence>
<dbReference type="AlphaFoldDB" id="Q8CKY2"/>
<protein>
    <submittedName>
        <fullName evidence="1">Uncharacterized protein</fullName>
    </submittedName>
</protein>
<dbReference type="Proteomes" id="UP000002490">
    <property type="component" value="Chromosome"/>
</dbReference>
<dbReference type="HOGENOM" id="CLU_2276411_0_0_6"/>
<gene>
    <name evidence="1" type="ordered locus">y2609</name>
</gene>
<name>Q8CKY2_YERPE</name>
<organism evidence="1 2">
    <name type="scientific">Yersinia pestis</name>
    <dbReference type="NCBI Taxonomy" id="632"/>
    <lineage>
        <taxon>Bacteria</taxon>
        <taxon>Pseudomonadati</taxon>
        <taxon>Pseudomonadota</taxon>
        <taxon>Gammaproteobacteria</taxon>
        <taxon>Enterobacterales</taxon>
        <taxon>Yersiniaceae</taxon>
        <taxon>Yersinia</taxon>
    </lineage>
</organism>
<proteinExistence type="predicted"/>
<accession>Q8CKY2</accession>
<evidence type="ECO:0000313" key="2">
    <source>
        <dbReference type="Proteomes" id="UP000002490"/>
    </source>
</evidence>
<dbReference type="KEGG" id="ypk:y2609"/>